<dbReference type="CDD" id="cd00118">
    <property type="entry name" value="LysM"/>
    <property type="match status" value="1"/>
</dbReference>
<dbReference type="HOGENOM" id="CLU_467444_0_0_6"/>
<dbReference type="InterPro" id="IPR018392">
    <property type="entry name" value="LysM"/>
</dbReference>
<reference evidence="3 4" key="1">
    <citation type="submission" date="2013-02" db="EMBL/GenBank/DDBJ databases">
        <title>The Genome Sequence of Acinetobacter pittii ANC 4052.</title>
        <authorList>
            <consortium name="The Broad Institute Genome Sequencing Platform"/>
            <consortium name="The Broad Institute Genome Sequencing Center for Infectious Disease"/>
            <person name="Cerqueira G."/>
            <person name="Feldgarden M."/>
            <person name="Courvalin P."/>
            <person name="Perichon B."/>
            <person name="Grillot-Courvalin C."/>
            <person name="Clermont D."/>
            <person name="Rocha E."/>
            <person name="Yoon E.-J."/>
            <person name="Nemec A."/>
            <person name="Walker B."/>
            <person name="Young S.K."/>
            <person name="Zeng Q."/>
            <person name="Gargeya S."/>
            <person name="Fitzgerald M."/>
            <person name="Haas B."/>
            <person name="Abouelleil A."/>
            <person name="Alvarado L."/>
            <person name="Arachchi H.M."/>
            <person name="Berlin A.M."/>
            <person name="Chapman S.B."/>
            <person name="Dewar J."/>
            <person name="Goldberg J."/>
            <person name="Griggs A."/>
            <person name="Gujja S."/>
            <person name="Hansen M."/>
            <person name="Howarth C."/>
            <person name="Imamovic A."/>
            <person name="Larimer J."/>
            <person name="McCowan C."/>
            <person name="Murphy C."/>
            <person name="Neiman D."/>
            <person name="Pearson M."/>
            <person name="Priest M."/>
            <person name="Roberts A."/>
            <person name="Saif S."/>
            <person name="Shea T."/>
            <person name="Sisk P."/>
            <person name="Sykes S."/>
            <person name="Wortman J."/>
            <person name="Nusbaum C."/>
            <person name="Birren B."/>
        </authorList>
    </citation>
    <scope>NUCLEOTIDE SEQUENCE [LARGE SCALE GENOMIC DNA]</scope>
    <source>
        <strain evidence="3 4">ANC 4052</strain>
    </source>
</reference>
<dbReference type="PANTHER" id="PTHR33734:SF22">
    <property type="entry name" value="MEMBRANE-BOUND LYTIC MUREIN TRANSGLYCOSYLASE D"/>
    <property type="match status" value="1"/>
</dbReference>
<dbReference type="InterPro" id="IPR036779">
    <property type="entry name" value="LysM_dom_sf"/>
</dbReference>
<dbReference type="OrthoDB" id="5522511at2"/>
<evidence type="ECO:0000313" key="3">
    <source>
        <dbReference type="EMBL" id="EOQ74655.1"/>
    </source>
</evidence>
<dbReference type="SMART" id="SM00257">
    <property type="entry name" value="LysM"/>
    <property type="match status" value="1"/>
</dbReference>
<accession>R8YZ51</accession>
<feature type="compositionally biased region" description="Basic and acidic residues" evidence="1">
    <location>
        <begin position="163"/>
        <end position="178"/>
    </location>
</feature>
<feature type="domain" description="LysM" evidence="2">
    <location>
        <begin position="111"/>
        <end position="155"/>
    </location>
</feature>
<dbReference type="PANTHER" id="PTHR33734">
    <property type="entry name" value="LYSM DOMAIN-CONTAINING GPI-ANCHORED PROTEIN 2"/>
    <property type="match status" value="1"/>
</dbReference>
<dbReference type="Gene3D" id="3.10.350.10">
    <property type="entry name" value="LysM domain"/>
    <property type="match status" value="1"/>
</dbReference>
<evidence type="ECO:0000256" key="1">
    <source>
        <dbReference type="SAM" id="MobiDB-lite"/>
    </source>
</evidence>
<name>R8YZ51_9GAMM</name>
<proteinExistence type="predicted"/>
<sequence>MNKKGLIQFRFVELFTGNNIPNLYHVIKNEKGVTIASGMTNSNGLTVMISRDVGDTLYVYLKNIITGVLKEKVRHTIVYKKEIVRVTSSKILLDNITLANSTNKPGNYRYLTHKVKKGENLSSISHRFNCKISEIVHLNKLKNPDHIDVGQIIKIPYKSASSDTKKNPDNNQSKHENNKSSSTQKVNSHENNNKNTSDKPQKRIQSKDITDEYTKESGKPMKVATNATSPCICKQYNLAWGSKVSCEFRKKVIKIAKKLWPNDSENMASQLMAVMHLETAGTFSPKIGTFVSKKLTDNAEGGYVGLIQFGKFASIDLKVKRSDLAKMTAVQQLDYVEKYYQLSSAHTKIKNLTGLYLWVNYPKNVKENRLADEDIVYAAPKDAEVTSKKFLKSPYHQNPSFMKEDGEYERRGKNVINQGIKNGSTKVWEVQREIEKHFNNGMKQENISVNFTCAYEQVTSSSKKLILNLDIFASTLRNRAEPRSQGKCAKYVRIALEAAGANTTGHPIAASDWGPTLIKNGYKEIPPNFDNPLKGDIYIITKTVNHQYGHIAGYDGTQWISDFKQKSQVIYKDKVSYRYFRVQ</sequence>
<feature type="region of interest" description="Disordered" evidence="1">
    <location>
        <begin position="159"/>
        <end position="221"/>
    </location>
</feature>
<gene>
    <name evidence="3" type="ORF">F929_00764</name>
</gene>
<organism evidence="3 4">
    <name type="scientific">Acinetobacter lactucae</name>
    <dbReference type="NCBI Taxonomy" id="1785128"/>
    <lineage>
        <taxon>Bacteria</taxon>
        <taxon>Pseudomonadati</taxon>
        <taxon>Pseudomonadota</taxon>
        <taxon>Gammaproteobacteria</taxon>
        <taxon>Moraxellales</taxon>
        <taxon>Moraxellaceae</taxon>
        <taxon>Acinetobacter</taxon>
        <taxon>Acinetobacter calcoaceticus/baumannii complex</taxon>
    </lineage>
</organism>
<evidence type="ECO:0000259" key="2">
    <source>
        <dbReference type="PROSITE" id="PS51782"/>
    </source>
</evidence>
<dbReference type="RefSeq" id="WP_016143810.1">
    <property type="nucleotide sequence ID" value="NZ_KB976991.1"/>
</dbReference>
<dbReference type="Pfam" id="PF01476">
    <property type="entry name" value="LysM"/>
    <property type="match status" value="1"/>
</dbReference>
<evidence type="ECO:0000313" key="4">
    <source>
        <dbReference type="Proteomes" id="UP000013986"/>
    </source>
</evidence>
<dbReference type="PROSITE" id="PS51782">
    <property type="entry name" value="LYSM"/>
    <property type="match status" value="1"/>
</dbReference>
<feature type="compositionally biased region" description="Basic and acidic residues" evidence="1">
    <location>
        <begin position="187"/>
        <end position="219"/>
    </location>
</feature>
<dbReference type="SUPFAM" id="SSF54106">
    <property type="entry name" value="LysM domain"/>
    <property type="match status" value="1"/>
</dbReference>
<dbReference type="PATRIC" id="fig|1217689.3.peg.751"/>
<protein>
    <recommendedName>
        <fullName evidence="2">LysM domain-containing protein</fullName>
    </recommendedName>
</protein>
<dbReference type="Gene3D" id="3.90.1720.10">
    <property type="entry name" value="endopeptidase domain like (from Nostoc punctiforme)"/>
    <property type="match status" value="1"/>
</dbReference>
<dbReference type="Proteomes" id="UP000013986">
    <property type="component" value="Unassembled WGS sequence"/>
</dbReference>
<dbReference type="EMBL" id="APQO01000004">
    <property type="protein sequence ID" value="EOQ74655.1"/>
    <property type="molecule type" value="Genomic_DNA"/>
</dbReference>
<comment type="caution">
    <text evidence="3">The sequence shown here is derived from an EMBL/GenBank/DDBJ whole genome shotgun (WGS) entry which is preliminary data.</text>
</comment>
<dbReference type="AlphaFoldDB" id="R8YZ51"/>